<dbReference type="CDD" id="cd02947">
    <property type="entry name" value="TRX_family"/>
    <property type="match status" value="1"/>
</dbReference>
<dbReference type="Gene3D" id="3.40.30.10">
    <property type="entry name" value="Glutaredoxin"/>
    <property type="match status" value="1"/>
</dbReference>
<proteinExistence type="predicted"/>
<keyword evidence="1" id="KW-1015">Disulfide bond</keyword>
<protein>
    <submittedName>
        <fullName evidence="4">Thiol reductase thioredoxin</fullName>
    </submittedName>
</protein>
<dbReference type="Proteomes" id="UP000215181">
    <property type="component" value="Unassembled WGS sequence"/>
</dbReference>
<dbReference type="EMBL" id="NOIH01000003">
    <property type="protein sequence ID" value="OYD55624.1"/>
    <property type="molecule type" value="Genomic_DNA"/>
</dbReference>
<reference evidence="4 5" key="1">
    <citation type="submission" date="2017-07" db="EMBL/GenBank/DDBJ databases">
        <title>Thauera sp. KNDSS-Mac4 genome sequence and assembly.</title>
        <authorList>
            <person name="Mayilraj S."/>
        </authorList>
    </citation>
    <scope>NUCLEOTIDE SEQUENCE [LARGE SCALE GENOMIC DNA]</scope>
    <source>
        <strain evidence="4 5">KNDSS-Mac4</strain>
    </source>
</reference>
<keyword evidence="5" id="KW-1185">Reference proteome</keyword>
<dbReference type="PANTHER" id="PTHR45663">
    <property type="entry name" value="GEO12009P1"/>
    <property type="match status" value="1"/>
</dbReference>
<accession>A0A235F2X7</accession>
<dbReference type="PANTHER" id="PTHR45663:SF40">
    <property type="entry name" value="THIOREDOXIN 2"/>
    <property type="match status" value="1"/>
</dbReference>
<organism evidence="4 5">
    <name type="scientific">Thauera propionica</name>
    <dbReference type="NCBI Taxonomy" id="2019431"/>
    <lineage>
        <taxon>Bacteria</taxon>
        <taxon>Pseudomonadati</taxon>
        <taxon>Pseudomonadota</taxon>
        <taxon>Betaproteobacteria</taxon>
        <taxon>Rhodocyclales</taxon>
        <taxon>Zoogloeaceae</taxon>
        <taxon>Thauera</taxon>
    </lineage>
</organism>
<dbReference type="GO" id="GO:0015035">
    <property type="term" value="F:protein-disulfide reductase activity"/>
    <property type="evidence" value="ECO:0007669"/>
    <property type="project" value="TreeGrafter"/>
</dbReference>
<dbReference type="InterPro" id="IPR036249">
    <property type="entry name" value="Thioredoxin-like_sf"/>
</dbReference>
<dbReference type="InterPro" id="IPR013766">
    <property type="entry name" value="Thioredoxin_domain"/>
</dbReference>
<dbReference type="PROSITE" id="PS51352">
    <property type="entry name" value="THIOREDOXIN_2"/>
    <property type="match status" value="1"/>
</dbReference>
<evidence type="ECO:0000256" key="1">
    <source>
        <dbReference type="ARBA" id="ARBA00023157"/>
    </source>
</evidence>
<dbReference type="Pfam" id="PF00085">
    <property type="entry name" value="Thioredoxin"/>
    <property type="match status" value="1"/>
</dbReference>
<dbReference type="GO" id="GO:0005829">
    <property type="term" value="C:cytosol"/>
    <property type="evidence" value="ECO:0007669"/>
    <property type="project" value="TreeGrafter"/>
</dbReference>
<evidence type="ECO:0000259" key="3">
    <source>
        <dbReference type="PROSITE" id="PS51352"/>
    </source>
</evidence>
<gene>
    <name evidence="4" type="ORF">CGK74_03685</name>
</gene>
<evidence type="ECO:0000256" key="2">
    <source>
        <dbReference type="ARBA" id="ARBA00023284"/>
    </source>
</evidence>
<keyword evidence="2" id="KW-0676">Redox-active center</keyword>
<dbReference type="InterPro" id="IPR017937">
    <property type="entry name" value="Thioredoxin_CS"/>
</dbReference>
<dbReference type="RefSeq" id="WP_094267144.1">
    <property type="nucleotide sequence ID" value="NZ_NOIH01000003.1"/>
</dbReference>
<sequence>MASLEITAENFNDVLEKNPIVFLDFWAAWCGPCRNFAPTYEAASEANPDIVFGKIDTEAQQELAATFQIRSIPTIAVIREGIMVFRESGALPASALNQVIEGVRGLDMEQVRAEIAAQQAGQEQA</sequence>
<dbReference type="OrthoDB" id="9790390at2"/>
<dbReference type="AlphaFoldDB" id="A0A235F2X7"/>
<dbReference type="PROSITE" id="PS00194">
    <property type="entry name" value="THIOREDOXIN_1"/>
    <property type="match status" value="1"/>
</dbReference>
<dbReference type="SUPFAM" id="SSF52833">
    <property type="entry name" value="Thioredoxin-like"/>
    <property type="match status" value="1"/>
</dbReference>
<evidence type="ECO:0000313" key="5">
    <source>
        <dbReference type="Proteomes" id="UP000215181"/>
    </source>
</evidence>
<dbReference type="PRINTS" id="PR00421">
    <property type="entry name" value="THIOREDOXIN"/>
</dbReference>
<feature type="domain" description="Thioredoxin" evidence="3">
    <location>
        <begin position="1"/>
        <end position="105"/>
    </location>
</feature>
<evidence type="ECO:0000313" key="4">
    <source>
        <dbReference type="EMBL" id="OYD55624.1"/>
    </source>
</evidence>
<name>A0A235F2X7_9RHOO</name>
<comment type="caution">
    <text evidence="4">The sequence shown here is derived from an EMBL/GenBank/DDBJ whole genome shotgun (WGS) entry which is preliminary data.</text>
</comment>